<sequence length="606" mass="67512">MPVSGLSEWFRSRTIRNKIIVIYIPLVVLPLFLLGYVSNRIYTQSIVNKTVQSVSDNARLISTRVQGILQNAESSANSLTLSLNRVVKEEGEPGEVEDPRYTSLIVNQISFALLVFPDVDSAVFVDTGGRTYASHPSLQEGADHFPDSEMLKTLRRSSGENMWFGMQKRNFFVRDKGQVVLTLGKKVIEINTGRTLGWLILNVDEKHLSGIFPAVGSEFRATHMLVDGKGRIVSALDAAMLLTSVDKPALRQWAMASGLGGTDRTFRDGGELSVAHRLNLMGWTLVTRVPMKELTRDTGKVSWFIVALGAGCLLLVLFGAGLLARTIATPLVRLTRTMRKVQDGSLDSRFEARGSDEIGMLGAGFNGMIERIRGLLQSVRSEQKLKREYELALIQSQIKPHFLYNTLDVIYTLSEMGRSKDVQRTTKALADYYRIVLSKGREIITVGEELQNVRDYLAIQRIRYSDVFDYRIDVPAELEFYPILKLTLQPLVENAIYHGLKPAGRFGTLTISGELSETHVLLKVEDNGVGMDSFALEAIWEREEPAKGASLASFGLRSVQERIRLYFGEPYGIRIESKPGEGTVVTAVLPIPSSHRETGRKEEEPA</sequence>
<keyword evidence="7" id="KW-0547">Nucleotide-binding</keyword>
<protein>
    <recommendedName>
        <fullName evidence="3">histidine kinase</fullName>
        <ecNumber evidence="3">2.7.13.3</ecNumber>
    </recommendedName>
</protein>
<feature type="transmembrane region" description="Helical" evidence="12">
    <location>
        <begin position="301"/>
        <end position="324"/>
    </location>
</feature>
<dbReference type="InterPro" id="IPR005467">
    <property type="entry name" value="His_kinase_dom"/>
</dbReference>
<dbReference type="PROSITE" id="PS50885">
    <property type="entry name" value="HAMP"/>
    <property type="match status" value="1"/>
</dbReference>
<dbReference type="InterPro" id="IPR036890">
    <property type="entry name" value="HATPase_C_sf"/>
</dbReference>
<dbReference type="CDD" id="cd06225">
    <property type="entry name" value="HAMP"/>
    <property type="match status" value="1"/>
</dbReference>
<evidence type="ECO:0000259" key="13">
    <source>
        <dbReference type="PROSITE" id="PS50109"/>
    </source>
</evidence>
<keyword evidence="6" id="KW-0808">Transferase</keyword>
<reference evidence="15 16" key="1">
    <citation type="submission" date="2018-10" db="EMBL/GenBank/DDBJ databases">
        <title>Genome Sequence of Cohnella sp.</title>
        <authorList>
            <person name="Srinivasan S."/>
            <person name="Kim M.K."/>
        </authorList>
    </citation>
    <scope>NUCLEOTIDE SEQUENCE [LARGE SCALE GENOMIC DNA]</scope>
    <source>
        <strain evidence="15 16">18JY8-7</strain>
    </source>
</reference>
<dbReference type="KEGG" id="coh:EAV92_13260"/>
<dbReference type="SUPFAM" id="SSF55874">
    <property type="entry name" value="ATPase domain of HSP90 chaperone/DNA topoisomerase II/histidine kinase"/>
    <property type="match status" value="1"/>
</dbReference>
<dbReference type="PANTHER" id="PTHR34220:SF7">
    <property type="entry name" value="SENSOR HISTIDINE KINASE YPDA"/>
    <property type="match status" value="1"/>
</dbReference>
<dbReference type="GO" id="GO:0005524">
    <property type="term" value="F:ATP binding"/>
    <property type="evidence" value="ECO:0007669"/>
    <property type="project" value="UniProtKB-KW"/>
</dbReference>
<dbReference type="AlphaFoldDB" id="A0A3G3JYX7"/>
<keyword evidence="16" id="KW-1185">Reference proteome</keyword>
<evidence type="ECO:0000256" key="2">
    <source>
        <dbReference type="ARBA" id="ARBA00004651"/>
    </source>
</evidence>
<evidence type="ECO:0000256" key="1">
    <source>
        <dbReference type="ARBA" id="ARBA00000085"/>
    </source>
</evidence>
<keyword evidence="10" id="KW-0902">Two-component regulatory system</keyword>
<comment type="subcellular location">
    <subcellularLocation>
        <location evidence="2">Cell membrane</location>
        <topology evidence="2">Multi-pass membrane protein</topology>
    </subcellularLocation>
</comment>
<dbReference type="Gene3D" id="3.30.565.10">
    <property type="entry name" value="Histidine kinase-like ATPase, C-terminal domain"/>
    <property type="match status" value="1"/>
</dbReference>
<dbReference type="Proteomes" id="UP000269097">
    <property type="component" value="Chromosome"/>
</dbReference>
<dbReference type="RefSeq" id="WP_123041540.1">
    <property type="nucleotide sequence ID" value="NZ_CP033433.1"/>
</dbReference>
<name>A0A3G3JYX7_9BACL</name>
<dbReference type="Pfam" id="PF00672">
    <property type="entry name" value="HAMP"/>
    <property type="match status" value="1"/>
</dbReference>
<dbReference type="SMART" id="SM00387">
    <property type="entry name" value="HATPase_c"/>
    <property type="match status" value="1"/>
</dbReference>
<proteinExistence type="predicted"/>
<feature type="transmembrane region" description="Helical" evidence="12">
    <location>
        <begin position="20"/>
        <end position="37"/>
    </location>
</feature>
<dbReference type="InterPro" id="IPR003660">
    <property type="entry name" value="HAMP_dom"/>
</dbReference>
<dbReference type="GO" id="GO:0000155">
    <property type="term" value="F:phosphorelay sensor kinase activity"/>
    <property type="evidence" value="ECO:0007669"/>
    <property type="project" value="InterPro"/>
</dbReference>
<dbReference type="SUPFAM" id="SSF158472">
    <property type="entry name" value="HAMP domain-like"/>
    <property type="match status" value="1"/>
</dbReference>
<keyword evidence="9" id="KW-0067">ATP-binding</keyword>
<evidence type="ECO:0000313" key="15">
    <source>
        <dbReference type="EMBL" id="AYQ73458.1"/>
    </source>
</evidence>
<dbReference type="Pfam" id="PF02518">
    <property type="entry name" value="HATPase_c"/>
    <property type="match status" value="1"/>
</dbReference>
<evidence type="ECO:0000256" key="5">
    <source>
        <dbReference type="ARBA" id="ARBA00022553"/>
    </source>
</evidence>
<dbReference type="InterPro" id="IPR003594">
    <property type="entry name" value="HATPase_dom"/>
</dbReference>
<evidence type="ECO:0000256" key="3">
    <source>
        <dbReference type="ARBA" id="ARBA00012438"/>
    </source>
</evidence>
<feature type="domain" description="Histidine kinase" evidence="13">
    <location>
        <begin position="484"/>
        <end position="593"/>
    </location>
</feature>
<keyword evidence="4" id="KW-1003">Cell membrane</keyword>
<evidence type="ECO:0000256" key="12">
    <source>
        <dbReference type="SAM" id="Phobius"/>
    </source>
</evidence>
<accession>A0A3G3JYX7</accession>
<keyword evidence="5" id="KW-0597">Phosphoprotein</keyword>
<gene>
    <name evidence="15" type="ORF">EAV92_13260</name>
</gene>
<evidence type="ECO:0000256" key="9">
    <source>
        <dbReference type="ARBA" id="ARBA00022840"/>
    </source>
</evidence>
<keyword evidence="12" id="KW-1133">Transmembrane helix</keyword>
<dbReference type="InterPro" id="IPR010559">
    <property type="entry name" value="Sig_transdc_His_kin_internal"/>
</dbReference>
<keyword evidence="8 15" id="KW-0418">Kinase</keyword>
<evidence type="ECO:0000313" key="16">
    <source>
        <dbReference type="Proteomes" id="UP000269097"/>
    </source>
</evidence>
<dbReference type="EC" id="2.7.13.3" evidence="3"/>
<evidence type="ECO:0000256" key="4">
    <source>
        <dbReference type="ARBA" id="ARBA00022475"/>
    </source>
</evidence>
<feature type="domain" description="HAMP" evidence="14">
    <location>
        <begin position="325"/>
        <end position="377"/>
    </location>
</feature>
<dbReference type="PROSITE" id="PS50109">
    <property type="entry name" value="HIS_KIN"/>
    <property type="match status" value="1"/>
</dbReference>
<dbReference type="SMART" id="SM00304">
    <property type="entry name" value="HAMP"/>
    <property type="match status" value="1"/>
</dbReference>
<dbReference type="Gene3D" id="6.10.340.10">
    <property type="match status" value="1"/>
</dbReference>
<evidence type="ECO:0000256" key="7">
    <source>
        <dbReference type="ARBA" id="ARBA00022741"/>
    </source>
</evidence>
<evidence type="ECO:0000259" key="14">
    <source>
        <dbReference type="PROSITE" id="PS50885"/>
    </source>
</evidence>
<dbReference type="EMBL" id="CP033433">
    <property type="protein sequence ID" value="AYQ73458.1"/>
    <property type="molecule type" value="Genomic_DNA"/>
</dbReference>
<evidence type="ECO:0000256" key="6">
    <source>
        <dbReference type="ARBA" id="ARBA00022679"/>
    </source>
</evidence>
<dbReference type="GO" id="GO:0005886">
    <property type="term" value="C:plasma membrane"/>
    <property type="evidence" value="ECO:0007669"/>
    <property type="project" value="UniProtKB-SubCell"/>
</dbReference>
<evidence type="ECO:0000256" key="10">
    <source>
        <dbReference type="ARBA" id="ARBA00023012"/>
    </source>
</evidence>
<comment type="catalytic activity">
    <reaction evidence="1">
        <text>ATP + protein L-histidine = ADP + protein N-phospho-L-histidine.</text>
        <dbReference type="EC" id="2.7.13.3"/>
    </reaction>
</comment>
<keyword evidence="11 12" id="KW-0472">Membrane</keyword>
<dbReference type="InterPro" id="IPR050640">
    <property type="entry name" value="Bact_2-comp_sensor_kinase"/>
</dbReference>
<dbReference type="PANTHER" id="PTHR34220">
    <property type="entry name" value="SENSOR HISTIDINE KINASE YPDA"/>
    <property type="match status" value="1"/>
</dbReference>
<evidence type="ECO:0000256" key="8">
    <source>
        <dbReference type="ARBA" id="ARBA00022777"/>
    </source>
</evidence>
<dbReference type="Pfam" id="PF06580">
    <property type="entry name" value="His_kinase"/>
    <property type="match status" value="1"/>
</dbReference>
<organism evidence="15 16">
    <name type="scientific">Cohnella candidum</name>
    <dbReference type="NCBI Taxonomy" id="2674991"/>
    <lineage>
        <taxon>Bacteria</taxon>
        <taxon>Bacillati</taxon>
        <taxon>Bacillota</taxon>
        <taxon>Bacilli</taxon>
        <taxon>Bacillales</taxon>
        <taxon>Paenibacillaceae</taxon>
        <taxon>Cohnella</taxon>
    </lineage>
</organism>
<keyword evidence="12" id="KW-0812">Transmembrane</keyword>
<evidence type="ECO:0000256" key="11">
    <source>
        <dbReference type="ARBA" id="ARBA00023136"/>
    </source>
</evidence>